<comment type="pathway">
    <text evidence="7">Cofactor biosynthesis; ubiquinone biosynthesis.</text>
</comment>
<accession>A0AAD9IEB0</accession>
<evidence type="ECO:0000256" key="2">
    <source>
        <dbReference type="ARBA" id="ARBA00022792"/>
    </source>
</evidence>
<evidence type="ECO:0000256" key="3">
    <source>
        <dbReference type="ARBA" id="ARBA00023128"/>
    </source>
</evidence>
<comment type="function">
    <text evidence="7">Lyase that catalyzes the C1-decarboxylation of 4-hydroxy-3-methoxy-5-(all-trans-polyprenyl)benzoic acid into 2-methoxy-6-(all-trans-polyprenyl)phenol during ubiquinone biosynthesis.</text>
</comment>
<keyword evidence="10" id="KW-1185">Reference proteome</keyword>
<keyword evidence="2 7" id="KW-0999">Mitochondrion inner membrane</keyword>
<dbReference type="AlphaFoldDB" id="A0AAD9IEB0"/>
<proteinExistence type="inferred from homology"/>
<keyword evidence="1 7" id="KW-0831">Ubiquinone biosynthesis</keyword>
<comment type="caution">
    <text evidence="9">The sequence shown here is derived from an EMBL/GenBank/DDBJ whole genome shotgun (WGS) entry which is preliminary data.</text>
</comment>
<dbReference type="GO" id="GO:0031314">
    <property type="term" value="C:extrinsic component of mitochondrial inner membrane"/>
    <property type="evidence" value="ECO:0007669"/>
    <property type="project" value="UniProtKB-UniRule"/>
</dbReference>
<dbReference type="PANTHER" id="PTHR12922">
    <property type="entry name" value="UBIQUINONE BIOSYNTHESIS PROTEIN"/>
    <property type="match status" value="1"/>
</dbReference>
<comment type="catalytic activity">
    <reaction evidence="7">
        <text>a 4-hydroxy-3-methoxy-5-(all-trans-polyprenyl)benzoate + H(+) = a 2-methoxy-6-(all-trans-polyprenyl)phenol + CO2</text>
        <dbReference type="Rhea" id="RHEA:81179"/>
        <dbReference type="Rhea" id="RHEA-COMP:9551"/>
        <dbReference type="Rhea" id="RHEA-COMP:10931"/>
        <dbReference type="ChEBI" id="CHEBI:15378"/>
        <dbReference type="ChEBI" id="CHEBI:16526"/>
        <dbReference type="ChEBI" id="CHEBI:62731"/>
        <dbReference type="ChEBI" id="CHEBI:84443"/>
        <dbReference type="EC" id="4.1.1.130"/>
    </reaction>
</comment>
<keyword evidence="4 7" id="KW-0472">Membrane</keyword>
<organism evidence="9 10">
    <name type="scientific">Phyllachora maydis</name>
    <dbReference type="NCBI Taxonomy" id="1825666"/>
    <lineage>
        <taxon>Eukaryota</taxon>
        <taxon>Fungi</taxon>
        <taxon>Dikarya</taxon>
        <taxon>Ascomycota</taxon>
        <taxon>Pezizomycotina</taxon>
        <taxon>Sordariomycetes</taxon>
        <taxon>Sordariomycetidae</taxon>
        <taxon>Phyllachorales</taxon>
        <taxon>Phyllachoraceae</taxon>
        <taxon>Phyllachora</taxon>
    </lineage>
</organism>
<evidence type="ECO:0000256" key="8">
    <source>
        <dbReference type="SAM" id="MobiDB-lite"/>
    </source>
</evidence>
<dbReference type="PANTHER" id="PTHR12922:SF7">
    <property type="entry name" value="UBIQUINONE BIOSYNTHESIS PROTEIN COQ4 HOMOLOG, MITOCHONDRIAL"/>
    <property type="match status" value="1"/>
</dbReference>
<evidence type="ECO:0000313" key="10">
    <source>
        <dbReference type="Proteomes" id="UP001217918"/>
    </source>
</evidence>
<comment type="subcellular location">
    <subcellularLocation>
        <location evidence="7">Mitochondrion inner membrane</location>
        <topology evidence="7">Peripheral membrane protein</topology>
        <orientation evidence="7">Matrix side</orientation>
    </subcellularLocation>
</comment>
<dbReference type="GO" id="GO:0008270">
    <property type="term" value="F:zinc ion binding"/>
    <property type="evidence" value="ECO:0007669"/>
    <property type="project" value="UniProtKB-UniRule"/>
</dbReference>
<feature type="region of interest" description="Disordered" evidence="8">
    <location>
        <begin position="260"/>
        <end position="302"/>
    </location>
</feature>
<evidence type="ECO:0000313" key="9">
    <source>
        <dbReference type="EMBL" id="KAK2075042.1"/>
    </source>
</evidence>
<dbReference type="GO" id="GO:0120539">
    <property type="term" value="F:4-hydroxy-3-methoxy-5-polyprenylbenzoate decarboxylase activity"/>
    <property type="evidence" value="ECO:0007669"/>
    <property type="project" value="UniProtKB-EC"/>
</dbReference>
<dbReference type="Pfam" id="PF05019">
    <property type="entry name" value="Coq4"/>
    <property type="match status" value="1"/>
</dbReference>
<feature type="binding site" evidence="7">
    <location>
        <position position="181"/>
    </location>
    <ligand>
        <name>Zn(2+)</name>
        <dbReference type="ChEBI" id="CHEBI:29105"/>
    </ligand>
</feature>
<gene>
    <name evidence="7" type="primary">COQ4</name>
    <name evidence="9" type="ORF">P8C59_009201</name>
</gene>
<keyword evidence="7" id="KW-0862">Zinc</keyword>
<protein>
    <recommendedName>
        <fullName evidence="6">4-hydroxy-3-methoxy-5-polyprenylbenzoate decarboxylase</fullName>
    </recommendedName>
</protein>
<feature type="binding site" evidence="7">
    <location>
        <position position="166"/>
    </location>
    <ligand>
        <name>Zn(2+)</name>
        <dbReference type="ChEBI" id="CHEBI:29105"/>
    </ligand>
</feature>
<dbReference type="EMBL" id="JAQQPM010000009">
    <property type="protein sequence ID" value="KAK2075042.1"/>
    <property type="molecule type" value="Genomic_DNA"/>
</dbReference>
<sequence>MTTNYFASFRRLFPRYEAIAVASTTQKRFSVLNRPPPNYPGHVPLTHIERAGLAIGSGLWSLLNPRRGDLIAAFAEVTATPYFIYRLRDAMLASPTGRRILRDRPRITSASLDLARLRALPGGTVGAAYAGWLEREGVTPDTRAAVRHVDDAECAYVMQRYREGHDFLHALTGLPTVREGEVALKLFEFANTLLPMTGLSVAAAATLRPAERRRFVRVYAPWALRNGLRAQEVINVYWEEEMETEVAELRARLRVEAPPDMREARTREREERRARRKAEERGRAAESEHGAGVVPDIFEAKA</sequence>
<evidence type="ECO:0000256" key="6">
    <source>
        <dbReference type="ARBA" id="ARBA00081568"/>
    </source>
</evidence>
<feature type="binding site" evidence="7">
    <location>
        <position position="169"/>
    </location>
    <ligand>
        <name>Zn(2+)</name>
        <dbReference type="ChEBI" id="CHEBI:29105"/>
    </ligand>
</feature>
<keyword evidence="5 7" id="KW-0456">Lyase</keyword>
<evidence type="ECO:0000256" key="7">
    <source>
        <dbReference type="HAMAP-Rule" id="MF_03111"/>
    </source>
</evidence>
<dbReference type="InterPro" id="IPR007715">
    <property type="entry name" value="Coq4"/>
</dbReference>
<comment type="similarity">
    <text evidence="7">Belongs to the COQ4 family.</text>
</comment>
<comment type="subunit">
    <text evidence="7">Component of a multi-subunit COQ enzyme complex, composed of at least COQ3, COQ4, COQ5, COQ6, COQ7 and COQ9.</text>
</comment>
<evidence type="ECO:0000256" key="1">
    <source>
        <dbReference type="ARBA" id="ARBA00022688"/>
    </source>
</evidence>
<keyword evidence="7" id="KW-0479">Metal-binding</keyword>
<dbReference type="InterPro" id="IPR027540">
    <property type="entry name" value="Coq4_euk"/>
</dbReference>
<dbReference type="Proteomes" id="UP001217918">
    <property type="component" value="Unassembled WGS sequence"/>
</dbReference>
<feature type="binding site" evidence="7">
    <location>
        <position position="165"/>
    </location>
    <ligand>
        <name>Zn(2+)</name>
        <dbReference type="ChEBI" id="CHEBI:29105"/>
    </ligand>
</feature>
<feature type="compositionally biased region" description="Basic and acidic residues" evidence="8">
    <location>
        <begin position="260"/>
        <end position="289"/>
    </location>
</feature>
<reference evidence="9" key="1">
    <citation type="journal article" date="2023" name="Mol. Plant Microbe Interact.">
        <title>Elucidating the Obligate Nature and Biological Capacity of an Invasive Fungal Corn Pathogen.</title>
        <authorList>
            <person name="MacCready J.S."/>
            <person name="Roggenkamp E.M."/>
            <person name="Gdanetz K."/>
            <person name="Chilvers M.I."/>
        </authorList>
    </citation>
    <scope>NUCLEOTIDE SEQUENCE</scope>
    <source>
        <strain evidence="9">PM02</strain>
    </source>
</reference>
<keyword evidence="3 7" id="KW-0496">Mitochondrion</keyword>
<evidence type="ECO:0000256" key="5">
    <source>
        <dbReference type="ARBA" id="ARBA00023239"/>
    </source>
</evidence>
<comment type="cofactor">
    <cofactor evidence="7">
        <name>Zn(2+)</name>
        <dbReference type="ChEBI" id="CHEBI:29105"/>
    </cofactor>
</comment>
<dbReference type="HAMAP" id="MF_03111">
    <property type="entry name" value="Coq4"/>
    <property type="match status" value="1"/>
</dbReference>
<evidence type="ECO:0000256" key="4">
    <source>
        <dbReference type="ARBA" id="ARBA00023136"/>
    </source>
</evidence>
<name>A0AAD9IEB0_9PEZI</name>